<dbReference type="Proteomes" id="UP000232638">
    <property type="component" value="Chromosome"/>
</dbReference>
<name>A0A2K8U8K8_9GAMM</name>
<dbReference type="InterPro" id="IPR036465">
    <property type="entry name" value="vWFA_dom_sf"/>
</dbReference>
<keyword evidence="3" id="KW-0732">Signal</keyword>
<dbReference type="PANTHER" id="PTHR47763">
    <property type="entry name" value="ALPHA-PROTEIN KINASE VWKA"/>
    <property type="match status" value="1"/>
</dbReference>
<dbReference type="PROSITE" id="PS50234">
    <property type="entry name" value="VWFA"/>
    <property type="match status" value="1"/>
</dbReference>
<evidence type="ECO:0000256" key="1">
    <source>
        <dbReference type="ARBA" id="ARBA00004613"/>
    </source>
</evidence>
<dbReference type="SMART" id="SM00327">
    <property type="entry name" value="VWA"/>
    <property type="match status" value="1"/>
</dbReference>
<evidence type="ECO:0000259" key="4">
    <source>
        <dbReference type="PROSITE" id="PS50234"/>
    </source>
</evidence>
<dbReference type="GO" id="GO:0005737">
    <property type="term" value="C:cytoplasm"/>
    <property type="evidence" value="ECO:0007669"/>
    <property type="project" value="TreeGrafter"/>
</dbReference>
<dbReference type="SUPFAM" id="SSF53300">
    <property type="entry name" value="vWA-like"/>
    <property type="match status" value="1"/>
</dbReference>
<organism evidence="5 6">
    <name type="scientific">Candidatus Thiodictyon syntrophicum</name>
    <dbReference type="NCBI Taxonomy" id="1166950"/>
    <lineage>
        <taxon>Bacteria</taxon>
        <taxon>Pseudomonadati</taxon>
        <taxon>Pseudomonadota</taxon>
        <taxon>Gammaproteobacteria</taxon>
        <taxon>Chromatiales</taxon>
        <taxon>Chromatiaceae</taxon>
        <taxon>Thiodictyon</taxon>
    </lineage>
</organism>
<dbReference type="CDD" id="cd00198">
    <property type="entry name" value="vWFA"/>
    <property type="match status" value="1"/>
</dbReference>
<keyword evidence="6" id="KW-1185">Reference proteome</keyword>
<dbReference type="EMBL" id="CP020370">
    <property type="protein sequence ID" value="AUB81916.1"/>
    <property type="molecule type" value="Genomic_DNA"/>
</dbReference>
<dbReference type="PANTHER" id="PTHR47763:SF1">
    <property type="entry name" value="DUF659 DOMAIN-CONTAINING PROTEIN"/>
    <property type="match status" value="1"/>
</dbReference>
<feature type="domain" description="VWFA" evidence="4">
    <location>
        <begin position="57"/>
        <end position="250"/>
    </location>
</feature>
<keyword evidence="2" id="KW-0964">Secreted</keyword>
<dbReference type="InterPro" id="IPR052969">
    <property type="entry name" value="Thr-specific_kinase-like"/>
</dbReference>
<sequence>MNTKLIGLGLFGLTAAAVAYYPLLTASAPTPLPVQTAGQPLAIAVPQPPPGQRPAVEAVFVLDTTGSMGGLIQAAKDKIWAIASTLAGAQPAPIIRMGLVAYRDRGDDYVTRVVDLSPDLDRLQAELFQLQAQGGGDGPESVNQAIHEALTRINWSRDPGAYRVVFLVGDAPPHLDYQDDVPYAQSLAQAQQRGIRVNAIQCGHQADTRGEWQRIAQLGNGAYLQVDQAGGAVAIATPYDARLAKLSAELDDTRIFYGSADERERRAAEVAKAGAAKSAAAPAALARRAEFVASPSGAASLTADQELVDAVRSGRVDLDKLPAAALPAPLAKLDAPELAKVVAATAARRETIKKEVQDLSTQRAGYLKEKVEAAGGAKDSLDHQLWNTVRKQGAEAGLGYGEAGPRY</sequence>
<comment type="subcellular location">
    <subcellularLocation>
        <location evidence="1">Secreted</location>
    </subcellularLocation>
</comment>
<dbReference type="KEGG" id="tsy:THSYN_13745"/>
<dbReference type="InterPro" id="IPR056861">
    <property type="entry name" value="HMCN1-like_VWA"/>
</dbReference>
<proteinExistence type="predicted"/>
<dbReference type="OrthoDB" id="9805121at2"/>
<evidence type="ECO:0000313" key="5">
    <source>
        <dbReference type="EMBL" id="AUB81916.1"/>
    </source>
</evidence>
<dbReference type="GO" id="GO:0004674">
    <property type="term" value="F:protein serine/threonine kinase activity"/>
    <property type="evidence" value="ECO:0007669"/>
    <property type="project" value="TreeGrafter"/>
</dbReference>
<gene>
    <name evidence="5" type="ORF">THSYN_13745</name>
</gene>
<dbReference type="Pfam" id="PF25106">
    <property type="entry name" value="VWA_4"/>
    <property type="match status" value="1"/>
</dbReference>
<evidence type="ECO:0000256" key="2">
    <source>
        <dbReference type="ARBA" id="ARBA00022525"/>
    </source>
</evidence>
<accession>A0A2K8U8K8</accession>
<dbReference type="AlphaFoldDB" id="A0A2K8U8K8"/>
<reference evidence="5 6" key="1">
    <citation type="submission" date="2017-03" db="EMBL/GenBank/DDBJ databases">
        <title>Complete genome sequence of Candidatus 'Thiodictyon syntrophicum' sp. nov. strain Cad16T, a photolithoautotroph purple sulfur bacterium isolated from an alpine meromictic lake.</title>
        <authorList>
            <person name="Luedin S.M."/>
            <person name="Pothier J.F."/>
            <person name="Danza F."/>
            <person name="Storelli N."/>
            <person name="Wittwer M."/>
            <person name="Tonolla M."/>
        </authorList>
    </citation>
    <scope>NUCLEOTIDE SEQUENCE [LARGE SCALE GENOMIC DNA]</scope>
    <source>
        <strain evidence="5 6">Cad16T</strain>
    </source>
</reference>
<evidence type="ECO:0000313" key="6">
    <source>
        <dbReference type="Proteomes" id="UP000232638"/>
    </source>
</evidence>
<evidence type="ECO:0000256" key="3">
    <source>
        <dbReference type="ARBA" id="ARBA00022729"/>
    </source>
</evidence>
<dbReference type="Gene3D" id="3.40.50.410">
    <property type="entry name" value="von Willebrand factor, type A domain"/>
    <property type="match status" value="1"/>
</dbReference>
<dbReference type="InterPro" id="IPR002035">
    <property type="entry name" value="VWF_A"/>
</dbReference>
<dbReference type="RefSeq" id="WP_100919668.1">
    <property type="nucleotide sequence ID" value="NZ_CP020370.1"/>
</dbReference>
<protein>
    <recommendedName>
        <fullName evidence="4">VWFA domain-containing protein</fullName>
    </recommendedName>
</protein>